<dbReference type="InterPro" id="IPR009006">
    <property type="entry name" value="Ala_racemase/Decarboxylase_C"/>
</dbReference>
<dbReference type="NCBIfam" id="TIGR00492">
    <property type="entry name" value="alr"/>
    <property type="match status" value="1"/>
</dbReference>
<dbReference type="PRINTS" id="PR00992">
    <property type="entry name" value="ALARACEMASE"/>
</dbReference>
<dbReference type="InterPro" id="IPR001608">
    <property type="entry name" value="Ala_racemase_N"/>
</dbReference>
<dbReference type="HAMAP" id="MF_01201">
    <property type="entry name" value="Ala_racemase"/>
    <property type="match status" value="1"/>
</dbReference>
<evidence type="ECO:0000259" key="5">
    <source>
        <dbReference type="SMART" id="SM01005"/>
    </source>
</evidence>
<dbReference type="InterPro" id="IPR011079">
    <property type="entry name" value="Ala_racemase_C"/>
</dbReference>
<comment type="pathway">
    <text evidence="4">Amino-acid biosynthesis; D-alanine biosynthesis; D-alanine from L-alanine: step 1/1.</text>
</comment>
<gene>
    <name evidence="6" type="primary">alr</name>
    <name evidence="6" type="ORF">M8332_01410</name>
</gene>
<dbReference type="Gene3D" id="2.40.37.10">
    <property type="entry name" value="Lyase, Ornithine Decarboxylase, Chain A, domain 1"/>
    <property type="match status" value="1"/>
</dbReference>
<feature type="domain" description="Alanine racemase C-terminal" evidence="5">
    <location>
        <begin position="249"/>
        <end position="374"/>
    </location>
</feature>
<feature type="active site" description="Proton acceptor; specific for L-alanine" evidence="4">
    <location>
        <position position="270"/>
    </location>
</feature>
<proteinExistence type="inferred from homology"/>
<comment type="function">
    <text evidence="4">Catalyzes the interconversion of L-alanine and D-alanine. May also act on other amino acids.</text>
</comment>
<dbReference type="InterPro" id="IPR020622">
    <property type="entry name" value="Ala_racemase_pyridoxalP-BS"/>
</dbReference>
<comment type="cofactor">
    <cofactor evidence="1 4">
        <name>pyridoxal 5'-phosphate</name>
        <dbReference type="ChEBI" id="CHEBI:597326"/>
    </cofactor>
</comment>
<feature type="binding site" evidence="4">
    <location>
        <position position="317"/>
    </location>
    <ligand>
        <name>substrate</name>
    </ligand>
</feature>
<name>A0ABY5C7V9_9LACO</name>
<evidence type="ECO:0000256" key="2">
    <source>
        <dbReference type="ARBA" id="ARBA00022898"/>
    </source>
</evidence>
<evidence type="ECO:0000313" key="6">
    <source>
        <dbReference type="EMBL" id="USS93898.1"/>
    </source>
</evidence>
<sequence length="384" mass="42118">MVIGKNRNGQILINETAIRHNVQQAVDRLPRGTELFAVVKADGYGHGAVVSARLAQQAGATGFCVAILDEAIQLREAGFVTEPILVLGLTDVAQLALITKYQITVTVADVAWLHDAQRVQQALGLTAPIKFFLALDSGMGRIGLQTPAEVVNFVRDYATLPPVFEWQGVYTHFATADSPEQEYFDFQVANFRELLAQFPHRPRYVSVANSATDLWHSIPEANLVRYGVAMYGLNPAGTALTPPFPLVPALSLTSELVYVKQVQPGRSIGYGATYQVDTPQWIGTVPMGYADGLRRDLQGFFVLINGQRCPIVGRVCMDQLMVKLPKHLPVGTKVTIIGTDQGQTISLQAMAEYCHTIHYELACGFSTRVPRRYYAGDAQTKGLR</sequence>
<dbReference type="SMART" id="SM01005">
    <property type="entry name" value="Ala_racemase_C"/>
    <property type="match status" value="1"/>
</dbReference>
<evidence type="ECO:0000313" key="7">
    <source>
        <dbReference type="Proteomes" id="UP001057532"/>
    </source>
</evidence>
<feature type="binding site" evidence="4">
    <location>
        <position position="141"/>
    </location>
    <ligand>
        <name>substrate</name>
    </ligand>
</feature>
<dbReference type="InterPro" id="IPR000821">
    <property type="entry name" value="Ala_racemase"/>
</dbReference>
<dbReference type="Proteomes" id="UP001057532">
    <property type="component" value="Chromosome"/>
</dbReference>
<keyword evidence="7" id="KW-1185">Reference proteome</keyword>
<dbReference type="EMBL" id="CP097478">
    <property type="protein sequence ID" value="USS93898.1"/>
    <property type="molecule type" value="Genomic_DNA"/>
</dbReference>
<comment type="similarity">
    <text evidence="4">Belongs to the alanine racemase family.</text>
</comment>
<accession>A0ABY5C7V9</accession>
<dbReference type="Gene3D" id="3.20.20.10">
    <property type="entry name" value="Alanine racemase"/>
    <property type="match status" value="1"/>
</dbReference>
<evidence type="ECO:0000256" key="1">
    <source>
        <dbReference type="ARBA" id="ARBA00001933"/>
    </source>
</evidence>
<keyword evidence="2 4" id="KW-0663">Pyridoxal phosphate</keyword>
<dbReference type="SUPFAM" id="SSF51419">
    <property type="entry name" value="PLP-binding barrel"/>
    <property type="match status" value="1"/>
</dbReference>
<dbReference type="InterPro" id="IPR029066">
    <property type="entry name" value="PLP-binding_barrel"/>
</dbReference>
<keyword evidence="3 4" id="KW-0413">Isomerase</keyword>
<dbReference type="PANTHER" id="PTHR30511:SF0">
    <property type="entry name" value="ALANINE RACEMASE, CATABOLIC-RELATED"/>
    <property type="match status" value="1"/>
</dbReference>
<dbReference type="RefSeq" id="WP_252780770.1">
    <property type="nucleotide sequence ID" value="NZ_CP097478.1"/>
</dbReference>
<dbReference type="Pfam" id="PF01168">
    <property type="entry name" value="Ala_racemase_N"/>
    <property type="match status" value="1"/>
</dbReference>
<dbReference type="SUPFAM" id="SSF50621">
    <property type="entry name" value="Alanine racemase C-terminal domain-like"/>
    <property type="match status" value="1"/>
</dbReference>
<evidence type="ECO:0000256" key="4">
    <source>
        <dbReference type="HAMAP-Rule" id="MF_01201"/>
    </source>
</evidence>
<protein>
    <recommendedName>
        <fullName evidence="4">Alanine racemase</fullName>
        <ecNumber evidence="4">5.1.1.1</ecNumber>
    </recommendedName>
</protein>
<feature type="modified residue" description="N6-(pyridoxal phosphate)lysine" evidence="4">
    <location>
        <position position="40"/>
    </location>
</feature>
<comment type="catalytic activity">
    <reaction evidence="4">
        <text>L-alanine = D-alanine</text>
        <dbReference type="Rhea" id="RHEA:20249"/>
        <dbReference type="ChEBI" id="CHEBI:57416"/>
        <dbReference type="ChEBI" id="CHEBI:57972"/>
        <dbReference type="EC" id="5.1.1.1"/>
    </reaction>
</comment>
<organism evidence="6 7">
    <name type="scientific">Fructilactobacillus ixorae</name>
    <dbReference type="NCBI Taxonomy" id="1750535"/>
    <lineage>
        <taxon>Bacteria</taxon>
        <taxon>Bacillati</taxon>
        <taxon>Bacillota</taxon>
        <taxon>Bacilli</taxon>
        <taxon>Lactobacillales</taxon>
        <taxon>Lactobacillaceae</taxon>
        <taxon>Fructilactobacillus</taxon>
    </lineage>
</organism>
<dbReference type="PANTHER" id="PTHR30511">
    <property type="entry name" value="ALANINE RACEMASE"/>
    <property type="match status" value="1"/>
</dbReference>
<dbReference type="Pfam" id="PF00842">
    <property type="entry name" value="Ala_racemase_C"/>
    <property type="match status" value="1"/>
</dbReference>
<dbReference type="CDD" id="cd00430">
    <property type="entry name" value="PLPDE_III_AR"/>
    <property type="match status" value="1"/>
</dbReference>
<evidence type="ECO:0000256" key="3">
    <source>
        <dbReference type="ARBA" id="ARBA00023235"/>
    </source>
</evidence>
<dbReference type="GO" id="GO:0008784">
    <property type="term" value="F:alanine racemase activity"/>
    <property type="evidence" value="ECO:0007669"/>
    <property type="project" value="UniProtKB-EC"/>
</dbReference>
<dbReference type="EC" id="5.1.1.1" evidence="4"/>
<reference evidence="6" key="1">
    <citation type="submission" date="2022-05" db="EMBL/GenBank/DDBJ databases">
        <authorList>
            <person name="Oliphant S.A."/>
            <person name="Watson-Haigh N.S."/>
            <person name="Sumby K.M."/>
            <person name="Gardner J.M."/>
            <person name="Jiranek V."/>
        </authorList>
    </citation>
    <scope>NUCLEOTIDE SEQUENCE</scope>
    <source>
        <strain evidence="6">Ru20-1</strain>
    </source>
</reference>
<dbReference type="PROSITE" id="PS00395">
    <property type="entry name" value="ALANINE_RACEMASE"/>
    <property type="match status" value="1"/>
</dbReference>
<feature type="active site" description="Proton acceptor; specific for D-alanine" evidence="4">
    <location>
        <position position="40"/>
    </location>
</feature>